<name>A0A813HN41_POLGL</name>
<comment type="caution">
    <text evidence="1">The sequence shown here is derived from an EMBL/GenBank/DDBJ whole genome shotgun (WGS) entry which is preliminary data.</text>
</comment>
<evidence type="ECO:0000313" key="1">
    <source>
        <dbReference type="EMBL" id="CAE8639691.1"/>
    </source>
</evidence>
<gene>
    <name evidence="1" type="ORF">PGLA2088_LOCUS1982</name>
</gene>
<sequence length="238" mass="25749">MAAFEAELFEGLHASAVSRLASGSSSSGRGQTEAFAELRANKDALAKPFSFRGREDTVDLPSLARHIQADRPRLASEALVKAVDEVSRTLRIHQHDSIKLVERALDLGSNVLEVPKKCAAIYFRECHFQALCLHDMAQGLASSPPDKRSVAFFGLLGGKRLIASVFEALGVLLRDLSGDRAGDQRFLSHAGVMIQLLVETLFAYFSACRASVDEAEQVLALLPHVVMSQHAPLGNGLT</sequence>
<reference evidence="1" key="1">
    <citation type="submission" date="2021-02" db="EMBL/GenBank/DDBJ databases">
        <authorList>
            <person name="Dougan E. K."/>
            <person name="Rhodes N."/>
            <person name="Thang M."/>
            <person name="Chan C."/>
        </authorList>
    </citation>
    <scope>NUCLEOTIDE SEQUENCE</scope>
</reference>
<dbReference type="Proteomes" id="UP000626109">
    <property type="component" value="Unassembled WGS sequence"/>
</dbReference>
<accession>A0A813HN41</accession>
<proteinExistence type="predicted"/>
<dbReference type="AlphaFoldDB" id="A0A813HN41"/>
<protein>
    <submittedName>
        <fullName evidence="1">Uncharacterized protein</fullName>
    </submittedName>
</protein>
<dbReference type="EMBL" id="CAJNNW010001573">
    <property type="protein sequence ID" value="CAE8639691.1"/>
    <property type="molecule type" value="Genomic_DNA"/>
</dbReference>
<organism evidence="1 2">
    <name type="scientific">Polarella glacialis</name>
    <name type="common">Dinoflagellate</name>
    <dbReference type="NCBI Taxonomy" id="89957"/>
    <lineage>
        <taxon>Eukaryota</taxon>
        <taxon>Sar</taxon>
        <taxon>Alveolata</taxon>
        <taxon>Dinophyceae</taxon>
        <taxon>Suessiales</taxon>
        <taxon>Suessiaceae</taxon>
        <taxon>Polarella</taxon>
    </lineage>
</organism>
<feature type="non-terminal residue" evidence="1">
    <location>
        <position position="238"/>
    </location>
</feature>
<evidence type="ECO:0000313" key="2">
    <source>
        <dbReference type="Proteomes" id="UP000626109"/>
    </source>
</evidence>